<dbReference type="SMART" id="SM00382">
    <property type="entry name" value="AAA"/>
    <property type="match status" value="1"/>
</dbReference>
<dbReference type="FunFam" id="3.40.50.300:FF:000398">
    <property type="entry name" value="Type IV pilus assembly ATPase PilB"/>
    <property type="match status" value="1"/>
</dbReference>
<comment type="caution">
    <text evidence="5">The sequence shown here is derived from an EMBL/GenBank/DDBJ whole genome shotgun (WGS) entry which is preliminary data.</text>
</comment>
<evidence type="ECO:0000256" key="2">
    <source>
        <dbReference type="ARBA" id="ARBA00022741"/>
    </source>
</evidence>
<organism evidence="5 6">
    <name type="scientific">Lysinibacillus sphaericus</name>
    <name type="common">Bacillus sphaericus</name>
    <dbReference type="NCBI Taxonomy" id="1421"/>
    <lineage>
        <taxon>Bacteria</taxon>
        <taxon>Bacillati</taxon>
        <taxon>Bacillota</taxon>
        <taxon>Bacilli</taxon>
        <taxon>Bacillales</taxon>
        <taxon>Bacillaceae</taxon>
        <taxon>Lysinibacillus</taxon>
    </lineage>
</organism>
<proteinExistence type="inferred from homology"/>
<name>A0A544UWE7_LYSSH</name>
<dbReference type="PANTHER" id="PTHR30258:SF1">
    <property type="entry name" value="PROTEIN TRANSPORT PROTEIN HOFB HOMOLOG"/>
    <property type="match status" value="1"/>
</dbReference>
<dbReference type="Gene3D" id="3.40.50.300">
    <property type="entry name" value="P-loop containing nucleotide triphosphate hydrolases"/>
    <property type="match status" value="1"/>
</dbReference>
<dbReference type="Pfam" id="PF00437">
    <property type="entry name" value="T2SSE"/>
    <property type="match status" value="1"/>
</dbReference>
<dbReference type="OrthoDB" id="9808272at2"/>
<reference evidence="5 6" key="1">
    <citation type="submission" date="2018-03" db="EMBL/GenBank/DDBJ databases">
        <title>Aerobic endospore-forming bacteria genome sequencing and assembly.</title>
        <authorList>
            <person name="Cavalcante D.A."/>
            <person name="Driks A."/>
            <person name="Putonti C."/>
            <person name="De-Souza M.T."/>
        </authorList>
    </citation>
    <scope>NUCLEOTIDE SEQUENCE [LARGE SCALE GENOMIC DNA]</scope>
    <source>
        <strain evidence="5 6">SDF0037</strain>
    </source>
</reference>
<dbReference type="GO" id="GO:0005524">
    <property type="term" value="F:ATP binding"/>
    <property type="evidence" value="ECO:0007669"/>
    <property type="project" value="UniProtKB-KW"/>
</dbReference>
<dbReference type="InterPro" id="IPR037257">
    <property type="entry name" value="T2SS_E_N_sf"/>
</dbReference>
<keyword evidence="2" id="KW-0547">Nucleotide-binding</keyword>
<dbReference type="GO" id="GO:0016887">
    <property type="term" value="F:ATP hydrolysis activity"/>
    <property type="evidence" value="ECO:0007669"/>
    <property type="project" value="TreeGrafter"/>
</dbReference>
<dbReference type="SUPFAM" id="SSF160246">
    <property type="entry name" value="EspE N-terminal domain-like"/>
    <property type="match status" value="1"/>
</dbReference>
<dbReference type="InterPro" id="IPR003593">
    <property type="entry name" value="AAA+_ATPase"/>
</dbReference>
<dbReference type="SUPFAM" id="SSF52540">
    <property type="entry name" value="P-loop containing nucleoside triphosphate hydrolases"/>
    <property type="match status" value="1"/>
</dbReference>
<dbReference type="PANTHER" id="PTHR30258">
    <property type="entry name" value="TYPE II SECRETION SYSTEM PROTEIN GSPE-RELATED"/>
    <property type="match status" value="1"/>
</dbReference>
<sequence>MVVKTGRKRLGDLLVESGVITNVQLECALTNKTKEEKLGDFLIKENILTEQQLIEVLEFQLGIPHIHLNQYSISPDLLQLVPAELAKRTNIIPIRREKNKLFIAMADPMDYFAIEEVRMATGCQIETSIAAKDDLYRTLTKYYDLQESMEAALLDIGATVAETQEEIEREDSPIVRLVNQIIANGVAQRASDIHFDPQETELRVRYRVDGVLRTERSLPKHMQNIVLARIKIMGNLNITENRIPQDGRIKTNVNFRPVDIRLSTLPTVYGEKVVMRILDLSSVANSIDKLGFTAQNEALFRNMIANPNGILLITGPTGSGKSSTLYAALTNLNEEGVNIITVEDPVEYQLDGINQIQVKEEVGLTFATGLRSILRQDPDIVMIGEVRDFETAQIAVRASLTGHLVLSTLHTNSAVESISRLQDMGVEPFLLSSSLVGIMAQRLVRRICRDCGEDYTFTNHELEIMRNNGIEGFTHGRRGRGCPSCNQTGYRGRMAIHEILPIDRNIKEMILSRSSDSVIRDYMKQEGYYTLLVDGLLKVVEGLTTTSEVLRVANVD</sequence>
<dbReference type="FunFam" id="3.30.450.90:FF:000001">
    <property type="entry name" value="Type II secretion system ATPase GspE"/>
    <property type="match status" value="1"/>
</dbReference>
<protein>
    <submittedName>
        <fullName evidence="5">Type II/IV secretion system protein</fullName>
    </submittedName>
</protein>
<dbReference type="Gene3D" id="3.30.300.160">
    <property type="entry name" value="Type II secretion system, protein E, N-terminal domain"/>
    <property type="match status" value="1"/>
</dbReference>
<dbReference type="CDD" id="cd01129">
    <property type="entry name" value="PulE-GspE-like"/>
    <property type="match status" value="1"/>
</dbReference>
<accession>A0A544UWE7</accession>
<dbReference type="GO" id="GO:0005886">
    <property type="term" value="C:plasma membrane"/>
    <property type="evidence" value="ECO:0007669"/>
    <property type="project" value="TreeGrafter"/>
</dbReference>
<evidence type="ECO:0000256" key="1">
    <source>
        <dbReference type="ARBA" id="ARBA00006611"/>
    </source>
</evidence>
<dbReference type="InterPro" id="IPR001482">
    <property type="entry name" value="T2SS/T4SS_dom"/>
</dbReference>
<feature type="domain" description="Bacterial type II secretion system protein E" evidence="4">
    <location>
        <begin position="374"/>
        <end position="388"/>
    </location>
</feature>
<evidence type="ECO:0000313" key="5">
    <source>
        <dbReference type="EMBL" id="TQR38167.1"/>
    </source>
</evidence>
<dbReference type="FunFam" id="3.30.300.160:FF:000002">
    <property type="entry name" value="Type II secretion system protein E"/>
    <property type="match status" value="1"/>
</dbReference>
<dbReference type="Pfam" id="PF05157">
    <property type="entry name" value="MshEN"/>
    <property type="match status" value="1"/>
</dbReference>
<dbReference type="RefSeq" id="WP_142507351.1">
    <property type="nucleotide sequence ID" value="NZ_SADV01000002.1"/>
</dbReference>
<evidence type="ECO:0000313" key="6">
    <source>
        <dbReference type="Proteomes" id="UP000317944"/>
    </source>
</evidence>
<dbReference type="EMBL" id="SADV01000002">
    <property type="protein sequence ID" value="TQR38167.1"/>
    <property type="molecule type" value="Genomic_DNA"/>
</dbReference>
<comment type="similarity">
    <text evidence="1">Belongs to the GSP E family.</text>
</comment>
<keyword evidence="3" id="KW-0067">ATP-binding</keyword>
<dbReference type="InterPro" id="IPR027417">
    <property type="entry name" value="P-loop_NTPase"/>
</dbReference>
<dbReference type="AlphaFoldDB" id="A0A544UWE7"/>
<dbReference type="PROSITE" id="PS00662">
    <property type="entry name" value="T2SP_E"/>
    <property type="match status" value="1"/>
</dbReference>
<dbReference type="Proteomes" id="UP000317944">
    <property type="component" value="Unassembled WGS sequence"/>
</dbReference>
<dbReference type="InterPro" id="IPR007831">
    <property type="entry name" value="T2SS_GspE_N"/>
</dbReference>
<gene>
    <name evidence="5" type="ORF">C7Y47_02605</name>
</gene>
<evidence type="ECO:0000259" key="4">
    <source>
        <dbReference type="PROSITE" id="PS00662"/>
    </source>
</evidence>
<dbReference type="Gene3D" id="3.30.450.90">
    <property type="match status" value="1"/>
</dbReference>
<evidence type="ECO:0000256" key="3">
    <source>
        <dbReference type="ARBA" id="ARBA00022840"/>
    </source>
</evidence>